<protein>
    <recommendedName>
        <fullName evidence="4">Probable 2-phosphosulfolactate phosphatase</fullName>
        <ecNumber evidence="3">3.1.3.71</ecNumber>
    </recommendedName>
</protein>
<dbReference type="Proteomes" id="UP001595803">
    <property type="component" value="Unassembled WGS sequence"/>
</dbReference>
<proteinExistence type="inferred from homology"/>
<evidence type="ECO:0000256" key="2">
    <source>
        <dbReference type="ARBA" id="ARBA00009997"/>
    </source>
</evidence>
<keyword evidence="9" id="KW-1185">Reference proteome</keyword>
<dbReference type="RefSeq" id="WP_322472862.1">
    <property type="nucleotide sequence ID" value="NZ_JBHRZG010000003.1"/>
</dbReference>
<dbReference type="InterPro" id="IPR036702">
    <property type="entry name" value="ComB-like_sf"/>
</dbReference>
<dbReference type="EC" id="3.1.3.71" evidence="3"/>
<dbReference type="SUPFAM" id="SSF142823">
    <property type="entry name" value="ComB-like"/>
    <property type="match status" value="1"/>
</dbReference>
<evidence type="ECO:0000313" key="9">
    <source>
        <dbReference type="Proteomes" id="UP001595803"/>
    </source>
</evidence>
<organism evidence="8 9">
    <name type="scientific">Deinococcus rufus</name>
    <dbReference type="NCBI Taxonomy" id="2136097"/>
    <lineage>
        <taxon>Bacteria</taxon>
        <taxon>Thermotogati</taxon>
        <taxon>Deinococcota</taxon>
        <taxon>Deinococci</taxon>
        <taxon>Deinococcales</taxon>
        <taxon>Deinococcaceae</taxon>
        <taxon>Deinococcus</taxon>
    </lineage>
</organism>
<dbReference type="Gene3D" id="3.90.1560.10">
    <property type="entry name" value="ComB-like"/>
    <property type="match status" value="1"/>
</dbReference>
<evidence type="ECO:0000256" key="4">
    <source>
        <dbReference type="ARBA" id="ARBA00021948"/>
    </source>
</evidence>
<dbReference type="EMBL" id="JBHRZG010000003">
    <property type="protein sequence ID" value="MFC3832003.1"/>
    <property type="molecule type" value="Genomic_DNA"/>
</dbReference>
<evidence type="ECO:0000256" key="5">
    <source>
        <dbReference type="ARBA" id="ARBA00022801"/>
    </source>
</evidence>
<evidence type="ECO:0000256" key="1">
    <source>
        <dbReference type="ARBA" id="ARBA00001946"/>
    </source>
</evidence>
<evidence type="ECO:0000313" key="8">
    <source>
        <dbReference type="EMBL" id="MFC3832003.1"/>
    </source>
</evidence>
<keyword evidence="6" id="KW-0460">Magnesium</keyword>
<dbReference type="Pfam" id="PF04029">
    <property type="entry name" value="2-ph_phosp"/>
    <property type="match status" value="1"/>
</dbReference>
<comment type="cofactor">
    <cofactor evidence="1">
        <name>Mg(2+)</name>
        <dbReference type="ChEBI" id="CHEBI:18420"/>
    </cofactor>
</comment>
<name>A0ABV7Z6R3_9DEIO</name>
<evidence type="ECO:0000256" key="7">
    <source>
        <dbReference type="ARBA" id="ARBA00033711"/>
    </source>
</evidence>
<dbReference type="InterPro" id="IPR005238">
    <property type="entry name" value="ComB-like"/>
</dbReference>
<evidence type="ECO:0000256" key="6">
    <source>
        <dbReference type="ARBA" id="ARBA00022842"/>
    </source>
</evidence>
<gene>
    <name evidence="8" type="ORF">ACFOSB_03955</name>
</gene>
<comment type="caution">
    <text evidence="8">The sequence shown here is derived from an EMBL/GenBank/DDBJ whole genome shotgun (WGS) entry which is preliminary data.</text>
</comment>
<accession>A0ABV7Z6R3</accession>
<reference evidence="9" key="1">
    <citation type="journal article" date="2019" name="Int. J. Syst. Evol. Microbiol.">
        <title>The Global Catalogue of Microorganisms (GCM) 10K type strain sequencing project: providing services to taxonomists for standard genome sequencing and annotation.</title>
        <authorList>
            <consortium name="The Broad Institute Genomics Platform"/>
            <consortium name="The Broad Institute Genome Sequencing Center for Infectious Disease"/>
            <person name="Wu L."/>
            <person name="Ma J."/>
        </authorList>
    </citation>
    <scope>NUCLEOTIDE SEQUENCE [LARGE SCALE GENOMIC DNA]</scope>
    <source>
        <strain evidence="9">CCTCC AB 2017081</strain>
    </source>
</reference>
<evidence type="ECO:0000256" key="3">
    <source>
        <dbReference type="ARBA" id="ARBA00012953"/>
    </source>
</evidence>
<dbReference type="PANTHER" id="PTHR37311:SF1">
    <property type="entry name" value="2-PHOSPHOSULFOLACTATE PHOSPHATASE-RELATED"/>
    <property type="match status" value="1"/>
</dbReference>
<dbReference type="PANTHER" id="PTHR37311">
    <property type="entry name" value="2-PHOSPHOSULFOLACTATE PHOSPHATASE-RELATED"/>
    <property type="match status" value="1"/>
</dbReference>
<comment type="catalytic activity">
    <reaction evidence="7">
        <text>(2R)-O-phospho-3-sulfolactate + H2O = (2R)-3-sulfolactate + phosphate</text>
        <dbReference type="Rhea" id="RHEA:23416"/>
        <dbReference type="ChEBI" id="CHEBI:15377"/>
        <dbReference type="ChEBI" id="CHEBI:15597"/>
        <dbReference type="ChEBI" id="CHEBI:43474"/>
        <dbReference type="ChEBI" id="CHEBI:58738"/>
        <dbReference type="EC" id="3.1.3.71"/>
    </reaction>
</comment>
<sequence>MSFDQSAFRVRCEWGGAAVRHLGPHVDAVVVVDVLSFTTCVDVAVSRGAAVLPYRWRDDSAAAFAREQGAVLASHERRFTDGFSLSPSSLLTLPVGERLVLPSPNGGALCADAAELGVPVYAACLRNARAVGEHLHGVGRVLVVPAGERWPDGTLRPALEDWLGAGAVIDALRGDRSPEAEAAAQAFRSAEPDLARSVRACSSGVELIERGFGVDVELAAQLNVSRAVPVLRDGEFVAA</sequence>
<comment type="similarity">
    <text evidence="2">Belongs to the ComB family.</text>
</comment>
<keyword evidence="5" id="KW-0378">Hydrolase</keyword>